<comment type="caution">
    <text evidence="1">The sequence shown here is derived from an EMBL/GenBank/DDBJ whole genome shotgun (WGS) entry which is preliminary data.</text>
</comment>
<reference evidence="1" key="1">
    <citation type="submission" date="2022-08" db="EMBL/GenBank/DDBJ databases">
        <title>Genome Sequence of Fusarium decemcellulare.</title>
        <authorList>
            <person name="Buettner E."/>
        </authorList>
    </citation>
    <scope>NUCLEOTIDE SEQUENCE</scope>
    <source>
        <strain evidence="1">Babe19</strain>
    </source>
</reference>
<name>A0ACC1RB47_9HYPO</name>
<organism evidence="1 2">
    <name type="scientific">Fusarium decemcellulare</name>
    <dbReference type="NCBI Taxonomy" id="57161"/>
    <lineage>
        <taxon>Eukaryota</taxon>
        <taxon>Fungi</taxon>
        <taxon>Dikarya</taxon>
        <taxon>Ascomycota</taxon>
        <taxon>Pezizomycotina</taxon>
        <taxon>Sordariomycetes</taxon>
        <taxon>Hypocreomycetidae</taxon>
        <taxon>Hypocreales</taxon>
        <taxon>Nectriaceae</taxon>
        <taxon>Fusarium</taxon>
        <taxon>Fusarium decemcellulare species complex</taxon>
    </lineage>
</organism>
<sequence>MASLLSGAVFGAATVAAGVYSPSVIINQFKFDDWHMLQTFLGATASSAVIYKIAERLGYVNVKPRSSSPVGLFGQYDGNVIGGFLLGTDRALCPWRSASWWHRMDGIPRKSSQGTKGEGRSQA</sequence>
<evidence type="ECO:0000313" key="1">
    <source>
        <dbReference type="EMBL" id="KAJ3506195.1"/>
    </source>
</evidence>
<keyword evidence="2" id="KW-1185">Reference proteome</keyword>
<evidence type="ECO:0000313" key="2">
    <source>
        <dbReference type="Proteomes" id="UP001148629"/>
    </source>
</evidence>
<protein>
    <submittedName>
        <fullName evidence="1">Uncharacterized protein</fullName>
    </submittedName>
</protein>
<gene>
    <name evidence="1" type="ORF">NM208_g16103</name>
</gene>
<dbReference type="EMBL" id="JANRMS010004752">
    <property type="protein sequence ID" value="KAJ3506195.1"/>
    <property type="molecule type" value="Genomic_DNA"/>
</dbReference>
<accession>A0ACC1RB47</accession>
<dbReference type="Proteomes" id="UP001148629">
    <property type="component" value="Unassembled WGS sequence"/>
</dbReference>
<proteinExistence type="predicted"/>